<dbReference type="PANTHER" id="PTHR24559">
    <property type="entry name" value="TRANSPOSON TY3-I GAG-POL POLYPROTEIN"/>
    <property type="match status" value="1"/>
</dbReference>
<dbReference type="PANTHER" id="PTHR24559:SF444">
    <property type="entry name" value="REVERSE TRANSCRIPTASE DOMAIN-CONTAINING PROTEIN"/>
    <property type="match status" value="1"/>
</dbReference>
<dbReference type="OrthoDB" id="1738821at2759"/>
<dbReference type="InterPro" id="IPR012337">
    <property type="entry name" value="RNaseH-like_sf"/>
</dbReference>
<dbReference type="GO" id="GO:0015074">
    <property type="term" value="P:DNA integration"/>
    <property type="evidence" value="ECO:0007669"/>
    <property type="project" value="InterPro"/>
</dbReference>
<evidence type="ECO:0000259" key="1">
    <source>
        <dbReference type="PROSITE" id="PS50994"/>
    </source>
</evidence>
<feature type="domain" description="Integrase catalytic" evidence="1">
    <location>
        <begin position="484"/>
        <end position="540"/>
    </location>
</feature>
<dbReference type="InterPro" id="IPR001584">
    <property type="entry name" value="Integrase_cat-core"/>
</dbReference>
<dbReference type="InterPro" id="IPR041588">
    <property type="entry name" value="Integrase_H2C2"/>
</dbReference>
<dbReference type="InterPro" id="IPR000477">
    <property type="entry name" value="RT_dom"/>
</dbReference>
<name>A0A6J1DKR2_MOMCH</name>
<protein>
    <submittedName>
        <fullName evidence="3">Uncharacterized protein LOC111021825</fullName>
    </submittedName>
</protein>
<dbReference type="AlphaFoldDB" id="A0A6J1DKR2"/>
<gene>
    <name evidence="3" type="primary">LOC111021825</name>
</gene>
<keyword evidence="2" id="KW-1185">Reference proteome</keyword>
<dbReference type="Proteomes" id="UP000504603">
    <property type="component" value="Unplaced"/>
</dbReference>
<evidence type="ECO:0000313" key="2">
    <source>
        <dbReference type="Proteomes" id="UP000504603"/>
    </source>
</evidence>
<reference evidence="3" key="1">
    <citation type="submission" date="2025-08" db="UniProtKB">
        <authorList>
            <consortium name="RefSeq"/>
        </authorList>
    </citation>
    <scope>IDENTIFICATION</scope>
    <source>
        <strain evidence="3">OHB3-1</strain>
    </source>
</reference>
<dbReference type="Pfam" id="PF00078">
    <property type="entry name" value="RVT_1"/>
    <property type="match status" value="1"/>
</dbReference>
<sequence>MPGIDPSIIVHRLRVDPSYRPVRQKRRPFDAERSNVICKEVEQLLRANFIREVHYPAWPSNVVKKSNSKWRVCIDFMSLNKACPKNNFPLPRIDQLVDATAGHELLFFMDAYSEYNQIRMHAPDQEHTTFITDQGQYCYNVMPFGLKNAGTTYQRMVNMMFAKQIGRNMELYVDDMLVKSKQTSSHLADLAEAFSVLRKYWMKLNPSKCAFGVSSRKLLGFMVHERRIEANLNKIRAVFDMEAPRNIRQLQRLNGRLIALNRFARGDVRDQWTLYVDGSSNEKDCGAGMLLLGRCGLRFEYALRFDFRASNNEALINGLKVARGMGVKRLLILNDSQLIVPRSENFNTDALAHLAWAYETDLLRTIPVEILAESSIDQPEVMEARKLRRQATHYLMHEGKLFKRGYSLPLLRYLDPEEARYVICEIHEGVCRNHGGARSMAAKVVRQSYYWPTIERDTKEFTKTCDKCQHFASILRQPSEMLTLISSPWPFAQWGIDLIGPLPTANGQLKFAVVAVDYFTKWVEAEPLTSITEEKVVSFV</sequence>
<accession>A0A6J1DKR2</accession>
<dbReference type="Gene3D" id="3.30.70.270">
    <property type="match status" value="1"/>
</dbReference>
<proteinExistence type="predicted"/>
<dbReference type="InterPro" id="IPR036397">
    <property type="entry name" value="RNaseH_sf"/>
</dbReference>
<dbReference type="RefSeq" id="XP_022154603.1">
    <property type="nucleotide sequence ID" value="XM_022298911.1"/>
</dbReference>
<dbReference type="KEGG" id="mcha:111021825"/>
<dbReference type="CDD" id="cd01647">
    <property type="entry name" value="RT_LTR"/>
    <property type="match status" value="1"/>
</dbReference>
<dbReference type="SUPFAM" id="SSF56672">
    <property type="entry name" value="DNA/RNA polymerases"/>
    <property type="match status" value="1"/>
</dbReference>
<dbReference type="GO" id="GO:0003676">
    <property type="term" value="F:nucleic acid binding"/>
    <property type="evidence" value="ECO:0007669"/>
    <property type="project" value="InterPro"/>
</dbReference>
<dbReference type="GeneID" id="111021825"/>
<dbReference type="Pfam" id="PF17921">
    <property type="entry name" value="Integrase_H2C2"/>
    <property type="match status" value="1"/>
</dbReference>
<dbReference type="PROSITE" id="PS50994">
    <property type="entry name" value="INTEGRASE"/>
    <property type="match status" value="1"/>
</dbReference>
<evidence type="ECO:0000313" key="3">
    <source>
        <dbReference type="RefSeq" id="XP_022154603.1"/>
    </source>
</evidence>
<dbReference type="InterPro" id="IPR043502">
    <property type="entry name" value="DNA/RNA_pol_sf"/>
</dbReference>
<dbReference type="Gene3D" id="3.10.10.10">
    <property type="entry name" value="HIV Type 1 Reverse Transcriptase, subunit A, domain 1"/>
    <property type="match status" value="1"/>
</dbReference>
<dbReference type="Gene3D" id="3.30.420.10">
    <property type="entry name" value="Ribonuclease H-like superfamily/Ribonuclease H"/>
    <property type="match status" value="2"/>
</dbReference>
<dbReference type="InterPro" id="IPR043128">
    <property type="entry name" value="Rev_trsase/Diguanyl_cyclase"/>
</dbReference>
<dbReference type="InterPro" id="IPR053134">
    <property type="entry name" value="RNA-dir_DNA_polymerase"/>
</dbReference>
<dbReference type="Gene3D" id="1.10.340.70">
    <property type="match status" value="1"/>
</dbReference>
<organism evidence="2 3">
    <name type="scientific">Momordica charantia</name>
    <name type="common">Bitter gourd</name>
    <name type="synonym">Balsam pear</name>
    <dbReference type="NCBI Taxonomy" id="3673"/>
    <lineage>
        <taxon>Eukaryota</taxon>
        <taxon>Viridiplantae</taxon>
        <taxon>Streptophyta</taxon>
        <taxon>Embryophyta</taxon>
        <taxon>Tracheophyta</taxon>
        <taxon>Spermatophyta</taxon>
        <taxon>Magnoliopsida</taxon>
        <taxon>eudicotyledons</taxon>
        <taxon>Gunneridae</taxon>
        <taxon>Pentapetalae</taxon>
        <taxon>rosids</taxon>
        <taxon>fabids</taxon>
        <taxon>Cucurbitales</taxon>
        <taxon>Cucurbitaceae</taxon>
        <taxon>Momordiceae</taxon>
        <taxon>Momordica</taxon>
    </lineage>
</organism>
<dbReference type="SUPFAM" id="SSF53098">
    <property type="entry name" value="Ribonuclease H-like"/>
    <property type="match status" value="1"/>
</dbReference>